<proteinExistence type="inferred from homology"/>
<feature type="compositionally biased region" description="Low complexity" evidence="8">
    <location>
        <begin position="140"/>
        <end position="154"/>
    </location>
</feature>
<keyword evidence="11" id="KW-1185">Reference proteome</keyword>
<dbReference type="GO" id="GO:0031145">
    <property type="term" value="P:anaphase-promoting complex-dependent catabolic process"/>
    <property type="evidence" value="ECO:0007669"/>
    <property type="project" value="TreeGrafter"/>
</dbReference>
<dbReference type="GO" id="GO:0051301">
    <property type="term" value="P:cell division"/>
    <property type="evidence" value="ECO:0007669"/>
    <property type="project" value="UniProtKB-KW"/>
</dbReference>
<dbReference type="GO" id="GO:0010997">
    <property type="term" value="F:anaphase-promoting complex binding"/>
    <property type="evidence" value="ECO:0007669"/>
    <property type="project" value="InterPro"/>
</dbReference>
<evidence type="ECO:0000256" key="2">
    <source>
        <dbReference type="ARBA" id="ARBA00022574"/>
    </source>
</evidence>
<dbReference type="GO" id="GO:0005680">
    <property type="term" value="C:anaphase-promoting complex"/>
    <property type="evidence" value="ECO:0007669"/>
    <property type="project" value="TreeGrafter"/>
</dbReference>
<feature type="repeat" description="WD" evidence="7">
    <location>
        <begin position="502"/>
        <end position="534"/>
    </location>
</feature>
<evidence type="ECO:0000256" key="7">
    <source>
        <dbReference type="PROSITE-ProRule" id="PRU00221"/>
    </source>
</evidence>
<dbReference type="SMART" id="SM00320">
    <property type="entry name" value="WD40"/>
    <property type="match status" value="6"/>
</dbReference>
<feature type="compositionally biased region" description="Low complexity" evidence="8">
    <location>
        <begin position="41"/>
        <end position="77"/>
    </location>
</feature>
<evidence type="ECO:0000256" key="1">
    <source>
        <dbReference type="ARBA" id="ARBA00006445"/>
    </source>
</evidence>
<feature type="region of interest" description="Disordered" evidence="8">
    <location>
        <begin position="199"/>
        <end position="220"/>
    </location>
</feature>
<dbReference type="InterPro" id="IPR036322">
    <property type="entry name" value="WD40_repeat_dom_sf"/>
</dbReference>
<evidence type="ECO:0000313" key="10">
    <source>
        <dbReference type="EMBL" id="KAJ3184952.1"/>
    </source>
</evidence>
<dbReference type="Gene3D" id="2.130.10.10">
    <property type="entry name" value="YVTN repeat-like/Quinoprotein amine dehydrogenase"/>
    <property type="match status" value="1"/>
</dbReference>
<evidence type="ECO:0000256" key="6">
    <source>
        <dbReference type="ARBA" id="ARBA00023306"/>
    </source>
</evidence>
<dbReference type="InterPro" id="IPR033010">
    <property type="entry name" value="Cdc20/Fizzy"/>
</dbReference>
<name>A0AAD5TRA8_9FUNG</name>
<gene>
    <name evidence="10" type="primary">FZR1</name>
    <name evidence="10" type="ORF">HDU87_002518</name>
</gene>
<dbReference type="AlphaFoldDB" id="A0AAD5TRA8"/>
<dbReference type="InterPro" id="IPR056150">
    <property type="entry name" value="WD40_CDC20-Fz"/>
</dbReference>
<feature type="compositionally biased region" description="Pro residues" evidence="8">
    <location>
        <begin position="22"/>
        <end position="40"/>
    </location>
</feature>
<evidence type="ECO:0000313" key="11">
    <source>
        <dbReference type="Proteomes" id="UP001212152"/>
    </source>
</evidence>
<keyword evidence="5" id="KW-0498">Mitosis</keyword>
<feature type="repeat" description="WD" evidence="7">
    <location>
        <begin position="373"/>
        <end position="414"/>
    </location>
</feature>
<comment type="similarity">
    <text evidence="1">Belongs to the WD repeat CDC20/Fizzy family.</text>
</comment>
<dbReference type="PROSITE" id="PS50294">
    <property type="entry name" value="WD_REPEATS_REGION"/>
    <property type="match status" value="2"/>
</dbReference>
<keyword evidence="6" id="KW-0131">Cell cycle</keyword>
<dbReference type="EMBL" id="JADGJQ010000002">
    <property type="protein sequence ID" value="KAJ3184952.1"/>
    <property type="molecule type" value="Genomic_DNA"/>
</dbReference>
<feature type="region of interest" description="Disordered" evidence="8">
    <location>
        <begin position="1"/>
        <end position="154"/>
    </location>
</feature>
<sequence length="563" mass="61748">MTGGDDPPQSRLGESDQDSHRTPPPPDRPPPHAPHTPTLPSPSSSSSSLPAPARPPAIALPTPSQSSSTSQSNSPLLVTPRKRRRSVANFTSSHGGEDDDFLRPGPYDRFNTTGVSPHATHALRSAIRPHGSGTALRAVTPTRGTGLPTPTSSTTSAYAEALGISGEGRLLQHGVAPARRPATEQELVLERLQTTPTREGLASRRSIAVPGSPSRSRRTISKTAERVLDAPGMRNDYYIDVLDWSSTNLLAVGLGRKVYLWDEKTAAIHELWSVKEFDHVTSCKFSPDGLRIAVGSEYGLCEIFTIPKRFTESRCRARITHRKGLAALAWVKQGENSFLTTGDKRGVIRVYNATARRPDGTPGTHCELVREWANGHTDRIVGLKWSPDGRTLASGGNENLVCFWDLDRDQPRHVIRDHTSAVRALDWCPWEPELLATGGGLDDRKIRVYNSLGEKKCELETGSQVCTVHWSKGYRELISSHHTIGDQLVIWAWPGLKEIARLPGHAQRPLFLAMSPSGETVVTGSGDENLKFWKCFALQPGQRPLRPRGSDMEEIRRIAADVR</sequence>
<comment type="caution">
    <text evidence="10">The sequence shown here is derived from an EMBL/GenBank/DDBJ whole genome shotgun (WGS) entry which is preliminary data.</text>
</comment>
<organism evidence="10 11">
    <name type="scientific">Geranomyces variabilis</name>
    <dbReference type="NCBI Taxonomy" id="109894"/>
    <lineage>
        <taxon>Eukaryota</taxon>
        <taxon>Fungi</taxon>
        <taxon>Fungi incertae sedis</taxon>
        <taxon>Chytridiomycota</taxon>
        <taxon>Chytridiomycota incertae sedis</taxon>
        <taxon>Chytridiomycetes</taxon>
        <taxon>Spizellomycetales</taxon>
        <taxon>Powellomycetaceae</taxon>
        <taxon>Geranomyces</taxon>
    </lineage>
</organism>
<dbReference type="PANTHER" id="PTHR19918:SF8">
    <property type="entry name" value="FI02843P"/>
    <property type="match status" value="1"/>
</dbReference>
<dbReference type="SUPFAM" id="SSF50978">
    <property type="entry name" value="WD40 repeat-like"/>
    <property type="match status" value="1"/>
</dbReference>
<evidence type="ECO:0000256" key="4">
    <source>
        <dbReference type="ARBA" id="ARBA00022737"/>
    </source>
</evidence>
<evidence type="ECO:0000256" key="8">
    <source>
        <dbReference type="SAM" id="MobiDB-lite"/>
    </source>
</evidence>
<protein>
    <submittedName>
        <fullName evidence="10">Fizzy- protein</fullName>
    </submittedName>
</protein>
<evidence type="ECO:0000259" key="9">
    <source>
        <dbReference type="Pfam" id="PF24807"/>
    </source>
</evidence>
<reference evidence="10" key="1">
    <citation type="submission" date="2020-05" db="EMBL/GenBank/DDBJ databases">
        <title>Phylogenomic resolution of chytrid fungi.</title>
        <authorList>
            <person name="Stajich J.E."/>
            <person name="Amses K."/>
            <person name="Simmons R."/>
            <person name="Seto K."/>
            <person name="Myers J."/>
            <person name="Bonds A."/>
            <person name="Quandt C.A."/>
            <person name="Barry K."/>
            <person name="Liu P."/>
            <person name="Grigoriev I."/>
            <person name="Longcore J.E."/>
            <person name="James T.Y."/>
        </authorList>
    </citation>
    <scope>NUCLEOTIDE SEQUENCE</scope>
    <source>
        <strain evidence="10">JEL0379</strain>
    </source>
</reference>
<keyword evidence="2 7" id="KW-0853">WD repeat</keyword>
<dbReference type="GO" id="GO:1905786">
    <property type="term" value="P:positive regulation of anaphase-promoting complex-dependent catabolic process"/>
    <property type="evidence" value="ECO:0007669"/>
    <property type="project" value="TreeGrafter"/>
</dbReference>
<dbReference type="Pfam" id="PF24807">
    <property type="entry name" value="WD40_CDC20-Fz"/>
    <property type="match status" value="1"/>
</dbReference>
<dbReference type="PROSITE" id="PS50082">
    <property type="entry name" value="WD_REPEATS_2"/>
    <property type="match status" value="2"/>
</dbReference>
<keyword evidence="3" id="KW-0132">Cell division</keyword>
<dbReference type="InterPro" id="IPR015943">
    <property type="entry name" value="WD40/YVTN_repeat-like_dom_sf"/>
</dbReference>
<evidence type="ECO:0000256" key="5">
    <source>
        <dbReference type="ARBA" id="ARBA00022776"/>
    </source>
</evidence>
<accession>A0AAD5TRA8</accession>
<dbReference type="GO" id="GO:1990757">
    <property type="term" value="F:ubiquitin ligase activator activity"/>
    <property type="evidence" value="ECO:0007669"/>
    <property type="project" value="TreeGrafter"/>
</dbReference>
<dbReference type="InterPro" id="IPR001680">
    <property type="entry name" value="WD40_rpt"/>
</dbReference>
<evidence type="ECO:0000256" key="3">
    <source>
        <dbReference type="ARBA" id="ARBA00022618"/>
    </source>
</evidence>
<feature type="domain" description="CDC20/Fizzy WD40" evidence="9">
    <location>
        <begin position="228"/>
        <end position="533"/>
    </location>
</feature>
<dbReference type="PANTHER" id="PTHR19918">
    <property type="entry name" value="CELL DIVISION CYCLE 20 CDC20 FIZZY -RELATED"/>
    <property type="match status" value="1"/>
</dbReference>
<dbReference type="Proteomes" id="UP001212152">
    <property type="component" value="Unassembled WGS sequence"/>
</dbReference>
<keyword evidence="4" id="KW-0677">Repeat</keyword>